<dbReference type="EMBL" id="CAJVPP010014272">
    <property type="protein sequence ID" value="CAG8723628.1"/>
    <property type="molecule type" value="Genomic_DNA"/>
</dbReference>
<evidence type="ECO:0000313" key="1">
    <source>
        <dbReference type="EMBL" id="CAG8723628.1"/>
    </source>
</evidence>
<gene>
    <name evidence="1" type="ORF">FMOSSE_LOCUS15179</name>
</gene>
<accession>A0A9N9I7Q9</accession>
<proteinExistence type="predicted"/>
<dbReference type="AlphaFoldDB" id="A0A9N9I7Q9"/>
<reference evidence="1" key="1">
    <citation type="submission" date="2021-06" db="EMBL/GenBank/DDBJ databases">
        <authorList>
            <person name="Kallberg Y."/>
            <person name="Tangrot J."/>
            <person name="Rosling A."/>
        </authorList>
    </citation>
    <scope>NUCLEOTIDE SEQUENCE</scope>
    <source>
        <strain evidence="1">87-6 pot B 2015</strain>
    </source>
</reference>
<evidence type="ECO:0000313" key="2">
    <source>
        <dbReference type="Proteomes" id="UP000789375"/>
    </source>
</evidence>
<protein>
    <submittedName>
        <fullName evidence="1">13130_t:CDS:1</fullName>
    </submittedName>
</protein>
<keyword evidence="2" id="KW-1185">Reference proteome</keyword>
<sequence>NIIEIEKSFNCLLIRNTNTSLFPVAIFKDKDERFIIFGQQIINLNVLTVVLLRDDIVKGLNGSEMKPQKLFIEYFQAELDNQVKLTASNIHIITITAQKLPDQLEFPSIALREKLKEAIHDHYKFWKARQREKTKIPEYFILAGAGEGKSRTAQELPRLLIECTDSDADLQNCLKDALVFNLSFKNGTKLIWGDEIMSSKAI</sequence>
<feature type="non-terminal residue" evidence="1">
    <location>
        <position position="202"/>
    </location>
</feature>
<comment type="caution">
    <text evidence="1">The sequence shown here is derived from an EMBL/GenBank/DDBJ whole genome shotgun (WGS) entry which is preliminary data.</text>
</comment>
<organism evidence="1 2">
    <name type="scientific">Funneliformis mosseae</name>
    <name type="common">Endomycorrhizal fungus</name>
    <name type="synonym">Glomus mosseae</name>
    <dbReference type="NCBI Taxonomy" id="27381"/>
    <lineage>
        <taxon>Eukaryota</taxon>
        <taxon>Fungi</taxon>
        <taxon>Fungi incertae sedis</taxon>
        <taxon>Mucoromycota</taxon>
        <taxon>Glomeromycotina</taxon>
        <taxon>Glomeromycetes</taxon>
        <taxon>Glomerales</taxon>
        <taxon>Glomeraceae</taxon>
        <taxon>Funneliformis</taxon>
    </lineage>
</organism>
<feature type="non-terminal residue" evidence="1">
    <location>
        <position position="1"/>
    </location>
</feature>
<dbReference type="Proteomes" id="UP000789375">
    <property type="component" value="Unassembled WGS sequence"/>
</dbReference>
<name>A0A9N9I7Q9_FUNMO</name>